<accession>A0ABQ9V111</accession>
<organism evidence="1 2">
    <name type="scientific">Saguinus oedipus</name>
    <name type="common">Cotton-top tamarin</name>
    <name type="synonym">Oedipomidas oedipus</name>
    <dbReference type="NCBI Taxonomy" id="9490"/>
    <lineage>
        <taxon>Eukaryota</taxon>
        <taxon>Metazoa</taxon>
        <taxon>Chordata</taxon>
        <taxon>Craniata</taxon>
        <taxon>Vertebrata</taxon>
        <taxon>Euteleostomi</taxon>
        <taxon>Mammalia</taxon>
        <taxon>Eutheria</taxon>
        <taxon>Euarchontoglires</taxon>
        <taxon>Primates</taxon>
        <taxon>Haplorrhini</taxon>
        <taxon>Platyrrhini</taxon>
        <taxon>Cebidae</taxon>
        <taxon>Callitrichinae</taxon>
        <taxon>Saguinus</taxon>
    </lineage>
</organism>
<evidence type="ECO:0000313" key="2">
    <source>
        <dbReference type="Proteomes" id="UP001266305"/>
    </source>
</evidence>
<keyword evidence="2" id="KW-1185">Reference proteome</keyword>
<protein>
    <recommendedName>
        <fullName evidence="3">Gelsolin-like domain-containing protein</fullName>
    </recommendedName>
</protein>
<gene>
    <name evidence="1" type="ORF">P7K49_020579</name>
</gene>
<sequence>MADLDTSPSWRQTWSRGPSAAGCFPSTAASVEEGASWIAETLPLPSQFSGDLVSPDVGILSCIVSSQGQEVCHFYHWCGNADLNGINKSHTVWSRELHLVIGYQFLNATHSHPFPTTQGYLQLEEAMSHRPDPKDINRTCREELPGSLCKVEIENVSPRDDIQELQGIFS</sequence>
<name>A0ABQ9V111_SAGOE</name>
<proteinExistence type="predicted"/>
<evidence type="ECO:0000313" key="1">
    <source>
        <dbReference type="EMBL" id="KAK2102912.1"/>
    </source>
</evidence>
<dbReference type="EMBL" id="JASSZA010000009">
    <property type="protein sequence ID" value="KAK2102912.1"/>
    <property type="molecule type" value="Genomic_DNA"/>
</dbReference>
<evidence type="ECO:0008006" key="3">
    <source>
        <dbReference type="Google" id="ProtNLM"/>
    </source>
</evidence>
<dbReference type="Proteomes" id="UP001266305">
    <property type="component" value="Unassembled WGS sequence"/>
</dbReference>
<reference evidence="1 2" key="1">
    <citation type="submission" date="2023-05" db="EMBL/GenBank/DDBJ databases">
        <title>B98-5 Cell Line De Novo Hybrid Assembly: An Optical Mapping Approach.</title>
        <authorList>
            <person name="Kananen K."/>
            <person name="Auerbach J.A."/>
            <person name="Kautto E."/>
            <person name="Blachly J.S."/>
        </authorList>
    </citation>
    <scope>NUCLEOTIDE SEQUENCE [LARGE SCALE GENOMIC DNA]</scope>
    <source>
        <strain evidence="1">B95-8</strain>
        <tissue evidence="1">Cell line</tissue>
    </source>
</reference>
<comment type="caution">
    <text evidence="1">The sequence shown here is derived from an EMBL/GenBank/DDBJ whole genome shotgun (WGS) entry which is preliminary data.</text>
</comment>